<dbReference type="InterPro" id="IPR001141">
    <property type="entry name" value="Ribosomal_eL27"/>
</dbReference>
<evidence type="ECO:0000256" key="2">
    <source>
        <dbReference type="ARBA" id="ARBA00022980"/>
    </source>
</evidence>
<dbReference type="InterPro" id="IPR008991">
    <property type="entry name" value="Translation_prot_SH3-like_sf"/>
</dbReference>
<dbReference type="FunFam" id="2.30.30.770:FF:000001">
    <property type="entry name" value="60S ribosomal protein L27"/>
    <property type="match status" value="1"/>
</dbReference>
<keyword evidence="3 4" id="KW-0687">Ribonucleoprotein</keyword>
<dbReference type="PANTHER" id="PTHR10497">
    <property type="entry name" value="60S RIBOSOMAL PROTEIN L27"/>
    <property type="match status" value="1"/>
</dbReference>
<reference evidence="6" key="1">
    <citation type="journal article" date="2015" name="PLoS Genet.">
        <title>Genome Sequence and Transcriptome Analyses of Chrysochromulina tobin: Metabolic Tools for Enhanced Algal Fitness in the Prominent Order Prymnesiales (Haptophyceae).</title>
        <authorList>
            <person name="Hovde B.T."/>
            <person name="Deodato C.R."/>
            <person name="Hunsperger H.M."/>
            <person name="Ryken S.A."/>
            <person name="Yost W."/>
            <person name="Jha R.K."/>
            <person name="Patterson J."/>
            <person name="Monnat R.J. Jr."/>
            <person name="Barlow S.B."/>
            <person name="Starkenburg S.R."/>
            <person name="Cattolico R.A."/>
        </authorList>
    </citation>
    <scope>NUCLEOTIDE SEQUENCE</scope>
    <source>
        <strain evidence="6">CCMP291</strain>
    </source>
</reference>
<dbReference type="GO" id="GO:1990904">
    <property type="term" value="C:ribonucleoprotein complex"/>
    <property type="evidence" value="ECO:0007669"/>
    <property type="project" value="UniProtKB-KW"/>
</dbReference>
<dbReference type="AlphaFoldDB" id="A0A0M0LRC3"/>
<dbReference type="GO" id="GO:0005840">
    <property type="term" value="C:ribosome"/>
    <property type="evidence" value="ECO:0007669"/>
    <property type="project" value="UniProtKB-KW"/>
</dbReference>
<keyword evidence="2 4" id="KW-0689">Ribosomal protein</keyword>
<dbReference type="Proteomes" id="UP000037460">
    <property type="component" value="Unassembled WGS sequence"/>
</dbReference>
<evidence type="ECO:0000313" key="5">
    <source>
        <dbReference type="EMBL" id="KOO53298.1"/>
    </source>
</evidence>
<dbReference type="CDD" id="cd06090">
    <property type="entry name" value="KOW_RPL27"/>
    <property type="match status" value="1"/>
</dbReference>
<accession>A0A0M0LRC3</accession>
<dbReference type="InterPro" id="IPR018262">
    <property type="entry name" value="Ribosomal_eL27_CS"/>
</dbReference>
<protein>
    <recommendedName>
        <fullName evidence="4">60S ribosomal protein L27</fullName>
    </recommendedName>
</protein>
<evidence type="ECO:0000256" key="4">
    <source>
        <dbReference type="RuleBase" id="RU000575"/>
    </source>
</evidence>
<evidence type="ECO:0000256" key="1">
    <source>
        <dbReference type="ARBA" id="ARBA00009124"/>
    </source>
</evidence>
<comment type="similarity">
    <text evidence="1 4">Belongs to the eukaryotic ribosomal protein eL27 family.</text>
</comment>
<dbReference type="GO" id="GO:0006412">
    <property type="term" value="P:translation"/>
    <property type="evidence" value="ECO:0007669"/>
    <property type="project" value="InterPro"/>
</dbReference>
<dbReference type="InterPro" id="IPR038655">
    <property type="entry name" value="Ribosomal_eL27_sf"/>
</dbReference>
<name>A0A0M0LRC3_9EUKA</name>
<dbReference type="PROSITE" id="PS01107">
    <property type="entry name" value="RIBOSOMAL_L27E"/>
    <property type="match status" value="1"/>
</dbReference>
<evidence type="ECO:0000256" key="3">
    <source>
        <dbReference type="ARBA" id="ARBA00023274"/>
    </source>
</evidence>
<organism evidence="5 6">
    <name type="scientific">Chrysochromulina tobinii</name>
    <dbReference type="NCBI Taxonomy" id="1460289"/>
    <lineage>
        <taxon>Eukaryota</taxon>
        <taxon>Haptista</taxon>
        <taxon>Haptophyta</taxon>
        <taxon>Prymnesiophyceae</taxon>
        <taxon>Prymnesiales</taxon>
        <taxon>Chrysochromulinaceae</taxon>
        <taxon>Chrysochromulina</taxon>
    </lineage>
</organism>
<keyword evidence="6" id="KW-1185">Reference proteome</keyword>
<gene>
    <name evidence="5" type="ORF">Ctob_015403</name>
</gene>
<comment type="caution">
    <text evidence="5">The sequence shown here is derived from an EMBL/GenBank/DDBJ whole genome shotgun (WGS) entry which is preliminary data.</text>
</comment>
<evidence type="ECO:0000313" key="6">
    <source>
        <dbReference type="Proteomes" id="UP000037460"/>
    </source>
</evidence>
<dbReference type="InterPro" id="IPR041991">
    <property type="entry name" value="Ribosomal_eL27_KOW"/>
</dbReference>
<sequence>MSDSKSKAPKFLKAGKVVLLLNGRMAGKKAVIVKTFDEGTPDRAYGYCLVAGIQRYPLKITRSMPEKKITKRSKLKPFIKVVNYTHMMPTRYALDVELKSVVTTDLISGSQNNPTARQNARKEVKKLLEEKYNNSLKTGKNKWFFQKLRF</sequence>
<dbReference type="OrthoDB" id="2365484at2759"/>
<dbReference type="Gene3D" id="2.30.30.770">
    <property type="match status" value="1"/>
</dbReference>
<dbReference type="GO" id="GO:0003735">
    <property type="term" value="F:structural constituent of ribosome"/>
    <property type="evidence" value="ECO:0007669"/>
    <property type="project" value="InterPro"/>
</dbReference>
<dbReference type="SUPFAM" id="SSF50104">
    <property type="entry name" value="Translation proteins SH3-like domain"/>
    <property type="match status" value="1"/>
</dbReference>
<dbReference type="EMBL" id="JWZX01000292">
    <property type="protein sequence ID" value="KOO53298.1"/>
    <property type="molecule type" value="Genomic_DNA"/>
</dbReference>
<dbReference type="Pfam" id="PF01777">
    <property type="entry name" value="Ribosomal_L27e"/>
    <property type="match status" value="1"/>
</dbReference>
<proteinExistence type="inferred from homology"/>